<keyword evidence="2" id="KW-0238">DNA-binding</keyword>
<dbReference type="Proteomes" id="UP001228044">
    <property type="component" value="Unassembled WGS sequence"/>
</dbReference>
<dbReference type="PANTHER" id="PTHR44688">
    <property type="entry name" value="DNA-BINDING TRANSCRIPTIONAL ACTIVATOR DEVR_DOSR"/>
    <property type="match status" value="1"/>
</dbReference>
<sequence length="234" mass="26159">MRRFLDISQTKDLDSLQSKLVSFAHDMDFGLVNAVVVYDRLNGQGAEFVSLGNTPQAYIEQSLDPGDSARDPVNQLFKKLSVPFIYDQALYLKENAVDLWERQAQFGYRAGVCVALHLGNGKHFLLGMDRDQALPSEDGQLVRMMADLQLLAVHAQSAAMEVLTPPRIDSLKGLSPREKEVLRWAMEGKSVEETALICHCSASTVSYHMRSIFKKLNVTKKQQAIALAVRHNLI</sequence>
<organism evidence="5 6">
    <name type="scientific">Roseateles violae</name>
    <dbReference type="NCBI Taxonomy" id="3058042"/>
    <lineage>
        <taxon>Bacteria</taxon>
        <taxon>Pseudomonadati</taxon>
        <taxon>Pseudomonadota</taxon>
        <taxon>Betaproteobacteria</taxon>
        <taxon>Burkholderiales</taxon>
        <taxon>Sphaerotilaceae</taxon>
        <taxon>Roseateles</taxon>
    </lineage>
</organism>
<gene>
    <name evidence="5" type="ORF">QWJ38_02950</name>
</gene>
<reference evidence="5 6" key="1">
    <citation type="submission" date="2023-06" db="EMBL/GenBank/DDBJ databases">
        <title>Pelomonas sp. PFR6 16S ribosomal RNA gene Genome sequencing and assembly.</title>
        <authorList>
            <person name="Woo H."/>
        </authorList>
    </citation>
    <scope>NUCLEOTIDE SEQUENCE [LARGE SCALE GENOMIC DNA]</scope>
    <source>
        <strain evidence="5 6">PFR6</strain>
    </source>
</reference>
<evidence type="ECO:0000256" key="3">
    <source>
        <dbReference type="ARBA" id="ARBA00023163"/>
    </source>
</evidence>
<protein>
    <submittedName>
        <fullName evidence="5">LuxR C-terminal-related transcriptional regulator</fullName>
    </submittedName>
</protein>
<accession>A0ABT8DSC0</accession>
<name>A0ABT8DSC0_9BURK</name>
<proteinExistence type="predicted"/>
<dbReference type="PRINTS" id="PR00038">
    <property type="entry name" value="HTHLUXR"/>
</dbReference>
<dbReference type="InterPro" id="IPR005143">
    <property type="entry name" value="TF_LuxR_autoind-bd_dom"/>
</dbReference>
<dbReference type="InterPro" id="IPR036693">
    <property type="entry name" value="TF_LuxR_autoind-bd_dom_sf"/>
</dbReference>
<evidence type="ECO:0000256" key="1">
    <source>
        <dbReference type="ARBA" id="ARBA00023015"/>
    </source>
</evidence>
<dbReference type="InterPro" id="IPR016032">
    <property type="entry name" value="Sig_transdc_resp-reg_C-effctor"/>
</dbReference>
<dbReference type="SUPFAM" id="SSF46894">
    <property type="entry name" value="C-terminal effector domain of the bipartite response regulators"/>
    <property type="match status" value="1"/>
</dbReference>
<evidence type="ECO:0000313" key="5">
    <source>
        <dbReference type="EMBL" id="MDN3919232.1"/>
    </source>
</evidence>
<dbReference type="EMBL" id="JAUHHC010000001">
    <property type="protein sequence ID" value="MDN3919232.1"/>
    <property type="molecule type" value="Genomic_DNA"/>
</dbReference>
<dbReference type="RefSeq" id="WP_290357539.1">
    <property type="nucleotide sequence ID" value="NZ_JAUHHC010000001.1"/>
</dbReference>
<comment type="caution">
    <text evidence="5">The sequence shown here is derived from an EMBL/GenBank/DDBJ whole genome shotgun (WGS) entry which is preliminary data.</text>
</comment>
<evidence type="ECO:0000313" key="6">
    <source>
        <dbReference type="Proteomes" id="UP001228044"/>
    </source>
</evidence>
<dbReference type="PROSITE" id="PS50043">
    <property type="entry name" value="HTH_LUXR_2"/>
    <property type="match status" value="1"/>
</dbReference>
<dbReference type="SUPFAM" id="SSF75516">
    <property type="entry name" value="Pheromone-binding domain of LuxR-like quorum-sensing transcription factors"/>
    <property type="match status" value="1"/>
</dbReference>
<dbReference type="CDD" id="cd06170">
    <property type="entry name" value="LuxR_C_like"/>
    <property type="match status" value="1"/>
</dbReference>
<dbReference type="PANTHER" id="PTHR44688:SF16">
    <property type="entry name" value="DNA-BINDING TRANSCRIPTIONAL ACTIVATOR DEVR_DOSR"/>
    <property type="match status" value="1"/>
</dbReference>
<evidence type="ECO:0000259" key="4">
    <source>
        <dbReference type="PROSITE" id="PS50043"/>
    </source>
</evidence>
<dbReference type="Pfam" id="PF03472">
    <property type="entry name" value="Autoind_bind"/>
    <property type="match status" value="1"/>
</dbReference>
<keyword evidence="3" id="KW-0804">Transcription</keyword>
<keyword evidence="6" id="KW-1185">Reference proteome</keyword>
<dbReference type="InterPro" id="IPR036388">
    <property type="entry name" value="WH-like_DNA-bd_sf"/>
</dbReference>
<dbReference type="Pfam" id="PF00196">
    <property type="entry name" value="GerE"/>
    <property type="match status" value="1"/>
</dbReference>
<dbReference type="InterPro" id="IPR000792">
    <property type="entry name" value="Tscrpt_reg_LuxR_C"/>
</dbReference>
<dbReference type="SMART" id="SM00421">
    <property type="entry name" value="HTH_LUXR"/>
    <property type="match status" value="1"/>
</dbReference>
<feature type="domain" description="HTH luxR-type" evidence="4">
    <location>
        <begin position="167"/>
        <end position="232"/>
    </location>
</feature>
<dbReference type="Gene3D" id="1.10.10.10">
    <property type="entry name" value="Winged helix-like DNA-binding domain superfamily/Winged helix DNA-binding domain"/>
    <property type="match status" value="1"/>
</dbReference>
<dbReference type="Gene3D" id="3.30.450.80">
    <property type="entry name" value="Transcription factor LuxR-like, autoinducer-binding domain"/>
    <property type="match status" value="1"/>
</dbReference>
<keyword evidence="1" id="KW-0805">Transcription regulation</keyword>
<evidence type="ECO:0000256" key="2">
    <source>
        <dbReference type="ARBA" id="ARBA00023125"/>
    </source>
</evidence>